<dbReference type="SUPFAM" id="SSF48576">
    <property type="entry name" value="Terpenoid synthases"/>
    <property type="match status" value="1"/>
</dbReference>
<dbReference type="PANTHER" id="PTHR31480">
    <property type="entry name" value="BIFUNCTIONAL LYCOPENE CYCLASE/PHYTOENE SYNTHASE"/>
    <property type="match status" value="1"/>
</dbReference>
<protein>
    <submittedName>
        <fullName evidence="1">Phytoene synthase</fullName>
        <ecNumber evidence="1">2.5.1.32</ecNumber>
    </submittedName>
</protein>
<dbReference type="InterPro" id="IPR002060">
    <property type="entry name" value="Squ/phyt_synthse"/>
</dbReference>
<dbReference type="AlphaFoldDB" id="A0A0P7X6J3"/>
<proteinExistence type="predicted"/>
<dbReference type="EMBL" id="LJSX01000014">
    <property type="protein sequence ID" value="KPQ10621.1"/>
    <property type="molecule type" value="Genomic_DNA"/>
</dbReference>
<dbReference type="GO" id="GO:0016765">
    <property type="term" value="F:transferase activity, transferring alkyl or aryl (other than methyl) groups"/>
    <property type="evidence" value="ECO:0007669"/>
    <property type="project" value="UniProtKB-ARBA"/>
</dbReference>
<dbReference type="Proteomes" id="UP000050497">
    <property type="component" value="Unassembled WGS sequence"/>
</dbReference>
<dbReference type="Pfam" id="PF00494">
    <property type="entry name" value="SQS_PSY"/>
    <property type="match status" value="1"/>
</dbReference>
<name>A0A0P7X6J3_9HYPH</name>
<evidence type="ECO:0000313" key="2">
    <source>
        <dbReference type="EMBL" id="SCC79325.1"/>
    </source>
</evidence>
<evidence type="ECO:0000313" key="4">
    <source>
        <dbReference type="Proteomes" id="UP000182800"/>
    </source>
</evidence>
<evidence type="ECO:0000313" key="3">
    <source>
        <dbReference type="Proteomes" id="UP000050497"/>
    </source>
</evidence>
<dbReference type="PATRIC" id="fig|1653334.4.peg.3384"/>
<dbReference type="EMBL" id="FMBM01000001">
    <property type="protein sequence ID" value="SCC79325.1"/>
    <property type="molecule type" value="Genomic_DNA"/>
</dbReference>
<dbReference type="Gene3D" id="1.10.600.10">
    <property type="entry name" value="Farnesyl Diphosphate Synthase"/>
    <property type="match status" value="1"/>
</dbReference>
<keyword evidence="1" id="KW-0808">Transferase</keyword>
<reference evidence="1 3" key="1">
    <citation type="submission" date="2015-09" db="EMBL/GenBank/DDBJ databases">
        <title>Identification and resolution of microdiversity through metagenomic sequencing of parallel consortia.</title>
        <authorList>
            <person name="Nelson W.C."/>
            <person name="Romine M.F."/>
            <person name="Lindemann S.R."/>
        </authorList>
    </citation>
    <scope>NUCLEOTIDE SEQUENCE [LARGE SCALE GENOMIC DNA]</scope>
    <source>
        <strain evidence="1">HL-109</strain>
    </source>
</reference>
<reference evidence="2 4" key="2">
    <citation type="submission" date="2016-08" db="EMBL/GenBank/DDBJ databases">
        <authorList>
            <person name="Varghese N."/>
            <person name="Submissions Spin"/>
        </authorList>
    </citation>
    <scope>NUCLEOTIDE SEQUENCE [LARGE SCALE GENOMIC DNA]</scope>
    <source>
        <strain evidence="2 4">HL-109</strain>
    </source>
</reference>
<dbReference type="STRING" id="1653334.GA0071312_0810"/>
<evidence type="ECO:0000313" key="1">
    <source>
        <dbReference type="EMBL" id="KPQ10621.1"/>
    </source>
</evidence>
<dbReference type="EC" id="2.5.1.32" evidence="1"/>
<accession>A0A0P7X6J3</accession>
<dbReference type="InterPro" id="IPR008949">
    <property type="entry name" value="Isoprenoid_synthase_dom_sf"/>
</dbReference>
<sequence length="296" mass="32659">MDADSSRSGFDAFAHCESLVRDGDPDRYFATLFADATARPHLFALYAFTLEIARVRDAVSQALAGEIRLQWWRDALAPEAATGALSGDVRANPVAAALLDTIARFNLPLQPLLDLIDARLNDLYDDPFADLNQLEGYCGETFSAPLRLAGLILTDGADAGDADAAGHAGVALGMTALMRAFPVHARRGQLMLPPLDVLGEQGLTRGDIVAGRADSRKLAAAMARMRDQIRRHRDAAQTALSACDPRIGPLYLPLALIPLYLDRMERGDYAPYETRVEVPRWRRLWHLWRQARKGWR</sequence>
<dbReference type="Proteomes" id="UP000182800">
    <property type="component" value="Unassembled WGS sequence"/>
</dbReference>
<gene>
    <name evidence="1" type="primary">crtB-2</name>
    <name evidence="2" type="ORF">GA0071312_0810</name>
    <name evidence="1" type="ORF">HLUCCO17_10275</name>
</gene>
<organism evidence="1 3">
    <name type="scientific">Saliniramus fredricksonii</name>
    <dbReference type="NCBI Taxonomy" id="1653334"/>
    <lineage>
        <taxon>Bacteria</taxon>
        <taxon>Pseudomonadati</taxon>
        <taxon>Pseudomonadota</taxon>
        <taxon>Alphaproteobacteria</taxon>
        <taxon>Hyphomicrobiales</taxon>
        <taxon>Salinarimonadaceae</taxon>
        <taxon>Saliniramus</taxon>
    </lineage>
</organism>
<keyword evidence="4" id="KW-1185">Reference proteome</keyword>
<comment type="caution">
    <text evidence="1">The sequence shown here is derived from an EMBL/GenBank/DDBJ whole genome shotgun (WGS) entry which is preliminary data.</text>
</comment>